<organism evidence="1 2">
    <name type="scientific">Persicitalea jodogahamensis</name>
    <dbReference type="NCBI Taxonomy" id="402147"/>
    <lineage>
        <taxon>Bacteria</taxon>
        <taxon>Pseudomonadati</taxon>
        <taxon>Bacteroidota</taxon>
        <taxon>Cytophagia</taxon>
        <taxon>Cytophagales</taxon>
        <taxon>Spirosomataceae</taxon>
        <taxon>Persicitalea</taxon>
    </lineage>
</organism>
<dbReference type="EMBL" id="BMXF01000002">
    <property type="protein sequence ID" value="GHB68554.1"/>
    <property type="molecule type" value="Genomic_DNA"/>
</dbReference>
<dbReference type="AlphaFoldDB" id="A0A8J3D286"/>
<dbReference type="RefSeq" id="WP_189564538.1">
    <property type="nucleotide sequence ID" value="NZ_BMXF01000002.1"/>
</dbReference>
<dbReference type="Proteomes" id="UP000598271">
    <property type="component" value="Unassembled WGS sequence"/>
</dbReference>
<dbReference type="Pfam" id="PF11236">
    <property type="entry name" value="DUF3037"/>
    <property type="match status" value="1"/>
</dbReference>
<protein>
    <recommendedName>
        <fullName evidence="3">DUF3037 domain-containing protein</fullName>
    </recommendedName>
</protein>
<evidence type="ECO:0000313" key="2">
    <source>
        <dbReference type="Proteomes" id="UP000598271"/>
    </source>
</evidence>
<evidence type="ECO:0000313" key="1">
    <source>
        <dbReference type="EMBL" id="GHB68554.1"/>
    </source>
</evidence>
<proteinExistence type="predicted"/>
<name>A0A8J3D286_9BACT</name>
<reference evidence="1 2" key="1">
    <citation type="journal article" date="2014" name="Int. J. Syst. Evol. Microbiol.">
        <title>Complete genome sequence of Corynebacterium casei LMG S-19264T (=DSM 44701T), isolated from a smear-ripened cheese.</title>
        <authorList>
            <consortium name="US DOE Joint Genome Institute (JGI-PGF)"/>
            <person name="Walter F."/>
            <person name="Albersmeier A."/>
            <person name="Kalinowski J."/>
            <person name="Ruckert C."/>
        </authorList>
    </citation>
    <scope>NUCLEOTIDE SEQUENCE [LARGE SCALE GENOMIC DNA]</scope>
    <source>
        <strain evidence="1 2">KCTC 12866</strain>
    </source>
</reference>
<comment type="caution">
    <text evidence="1">The sequence shown here is derived from an EMBL/GenBank/DDBJ whole genome shotgun (WGS) entry which is preliminary data.</text>
</comment>
<gene>
    <name evidence="1" type="ORF">GCM10007390_22440</name>
</gene>
<sequence length="282" mass="33034">MKKYQYQLLRYVHDQFTEEFVNVGIVMYAPDAVFLQTRMLHKFSRITSFFPGANGRHLIQSLRRFEQEISRVASECFELFKPSEDLSQITCKILPPDDSALVLTEVHYGIDLDLKAALSGLYEDLVEKYLDQNTALSLTNEEVWKQKYKAYFDKYRITEKLVEHNVVTKNDTFIFDKSWKNEIWHCYQPLSFDLQNAEAIKMKAYRWSGKLKEISTTSESIHLTFLTTLPKADKSLKEFIIDALNWDHGDLKIDVILDSDAEKLAQHISYQLQEHEDKVTDL</sequence>
<evidence type="ECO:0008006" key="3">
    <source>
        <dbReference type="Google" id="ProtNLM"/>
    </source>
</evidence>
<keyword evidence="2" id="KW-1185">Reference proteome</keyword>
<accession>A0A8J3D286</accession>
<dbReference type="InterPro" id="IPR021398">
    <property type="entry name" value="DUF3037"/>
</dbReference>